<keyword evidence="16" id="KW-1015">Disulfide bond</keyword>
<proteinExistence type="inferred from homology"/>
<name>A0AAV3YG68_9GAST</name>
<dbReference type="Pfam" id="PF01437">
    <property type="entry name" value="PSI"/>
    <property type="match status" value="1"/>
</dbReference>
<dbReference type="EC" id="2.7.10.1" evidence="3"/>
<evidence type="ECO:0000256" key="3">
    <source>
        <dbReference type="ARBA" id="ARBA00011902"/>
    </source>
</evidence>
<dbReference type="GO" id="GO:0005886">
    <property type="term" value="C:plasma membrane"/>
    <property type="evidence" value="ECO:0007669"/>
    <property type="project" value="TreeGrafter"/>
</dbReference>
<evidence type="ECO:0000256" key="19">
    <source>
        <dbReference type="ARBA" id="ARBA00051243"/>
    </source>
</evidence>
<dbReference type="GO" id="GO:0043235">
    <property type="term" value="C:receptor complex"/>
    <property type="evidence" value="ECO:0007669"/>
    <property type="project" value="TreeGrafter"/>
</dbReference>
<dbReference type="InterPro" id="IPR011009">
    <property type="entry name" value="Kinase-like_dom_sf"/>
</dbReference>
<dbReference type="PRINTS" id="PR00109">
    <property type="entry name" value="TYRKINASE"/>
</dbReference>
<evidence type="ECO:0000256" key="23">
    <source>
        <dbReference type="SAM" id="Phobius"/>
    </source>
</evidence>
<evidence type="ECO:0000259" key="26">
    <source>
        <dbReference type="PROSITE" id="PS51004"/>
    </source>
</evidence>
<evidence type="ECO:0000256" key="8">
    <source>
        <dbReference type="ARBA" id="ARBA00022737"/>
    </source>
</evidence>
<dbReference type="InterPro" id="IPR002909">
    <property type="entry name" value="IPT_dom"/>
</dbReference>
<dbReference type="SMART" id="SM00429">
    <property type="entry name" value="IPT"/>
    <property type="match status" value="3"/>
</dbReference>
<dbReference type="SUPFAM" id="SSF103575">
    <property type="entry name" value="Plexin repeat"/>
    <property type="match status" value="1"/>
</dbReference>
<evidence type="ECO:0000256" key="17">
    <source>
        <dbReference type="ARBA" id="ARBA00023170"/>
    </source>
</evidence>
<evidence type="ECO:0000256" key="13">
    <source>
        <dbReference type="ARBA" id="ARBA00022989"/>
    </source>
</evidence>
<evidence type="ECO:0000313" key="28">
    <source>
        <dbReference type="Proteomes" id="UP000735302"/>
    </source>
</evidence>
<dbReference type="SMART" id="SM00630">
    <property type="entry name" value="Sema"/>
    <property type="match status" value="1"/>
</dbReference>
<evidence type="ECO:0000256" key="15">
    <source>
        <dbReference type="ARBA" id="ARBA00023137"/>
    </source>
</evidence>
<dbReference type="InterPro" id="IPR017441">
    <property type="entry name" value="Protein_kinase_ATP_BS"/>
</dbReference>
<comment type="caution">
    <text evidence="27">The sequence shown here is derived from an EMBL/GenBank/DDBJ whole genome shotgun (WGS) entry which is preliminary data.</text>
</comment>
<dbReference type="InterPro" id="IPR013783">
    <property type="entry name" value="Ig-like_fold"/>
</dbReference>
<dbReference type="InterPro" id="IPR001245">
    <property type="entry name" value="Ser-Thr/Tyr_kinase_cat_dom"/>
</dbReference>
<comment type="similarity">
    <text evidence="2">Belongs to the plexin family.</text>
</comment>
<evidence type="ECO:0000256" key="6">
    <source>
        <dbReference type="ARBA" id="ARBA00022692"/>
    </source>
</evidence>
<accession>A0AAV3YG68</accession>
<dbReference type="GO" id="GO:0004714">
    <property type="term" value="F:transmembrane receptor protein tyrosine kinase activity"/>
    <property type="evidence" value="ECO:0007669"/>
    <property type="project" value="UniProtKB-EC"/>
</dbReference>
<keyword evidence="7 24" id="KW-0732">Signal</keyword>
<evidence type="ECO:0000256" key="18">
    <source>
        <dbReference type="ARBA" id="ARBA00023180"/>
    </source>
</evidence>
<dbReference type="InterPro" id="IPR015943">
    <property type="entry name" value="WD40/YVTN_repeat-like_dom_sf"/>
</dbReference>
<evidence type="ECO:0000256" key="20">
    <source>
        <dbReference type="PROSITE-ProRule" id="PRU00352"/>
    </source>
</evidence>
<dbReference type="SMART" id="SM00423">
    <property type="entry name" value="PSI"/>
    <property type="match status" value="1"/>
</dbReference>
<dbReference type="Gene3D" id="3.30.200.20">
    <property type="entry name" value="Phosphorylase Kinase, domain 1"/>
    <property type="match status" value="1"/>
</dbReference>
<keyword evidence="17 27" id="KW-0675">Receptor</keyword>
<keyword evidence="15" id="KW-0829">Tyrosine-protein kinase</keyword>
<feature type="transmembrane region" description="Helical" evidence="23">
    <location>
        <begin position="1076"/>
        <end position="1097"/>
    </location>
</feature>
<evidence type="ECO:0000256" key="12">
    <source>
        <dbReference type="ARBA" id="ARBA00022843"/>
    </source>
</evidence>
<dbReference type="InterPro" id="IPR020635">
    <property type="entry name" value="Tyr_kinase_cat_dom"/>
</dbReference>
<evidence type="ECO:0000313" key="27">
    <source>
        <dbReference type="EMBL" id="GFN81497.1"/>
    </source>
</evidence>
<keyword evidence="10" id="KW-0418">Kinase</keyword>
<evidence type="ECO:0000256" key="1">
    <source>
        <dbReference type="ARBA" id="ARBA00004167"/>
    </source>
</evidence>
<dbReference type="PROSITE" id="PS50011">
    <property type="entry name" value="PROTEIN_KINASE_DOM"/>
    <property type="match status" value="1"/>
</dbReference>
<dbReference type="FunFam" id="1.10.510.10:FF:000554">
    <property type="entry name" value="Predicted protein"/>
    <property type="match status" value="1"/>
</dbReference>
<keyword evidence="18" id="KW-0325">Glycoprotein</keyword>
<dbReference type="GO" id="GO:0007169">
    <property type="term" value="P:cell surface receptor protein tyrosine kinase signaling pathway"/>
    <property type="evidence" value="ECO:0007669"/>
    <property type="project" value="TreeGrafter"/>
</dbReference>
<reference evidence="27 28" key="1">
    <citation type="journal article" date="2021" name="Elife">
        <title>Chloroplast acquisition without the gene transfer in kleptoplastic sea slugs, Plakobranchus ocellatus.</title>
        <authorList>
            <person name="Maeda T."/>
            <person name="Takahashi S."/>
            <person name="Yoshida T."/>
            <person name="Shimamura S."/>
            <person name="Takaki Y."/>
            <person name="Nagai Y."/>
            <person name="Toyoda A."/>
            <person name="Suzuki Y."/>
            <person name="Arimoto A."/>
            <person name="Ishii H."/>
            <person name="Satoh N."/>
            <person name="Nishiyama T."/>
            <person name="Hasebe M."/>
            <person name="Maruyama T."/>
            <person name="Minagawa J."/>
            <person name="Obokata J."/>
            <person name="Shigenobu S."/>
        </authorList>
    </citation>
    <scope>NUCLEOTIDE SEQUENCE [LARGE SCALE GENOMIC DNA]</scope>
</reference>
<dbReference type="InterPro" id="IPR001627">
    <property type="entry name" value="Semap_dom"/>
</dbReference>
<evidence type="ECO:0000256" key="22">
    <source>
        <dbReference type="SAM" id="MobiDB-lite"/>
    </source>
</evidence>
<dbReference type="EMBL" id="BLXT01000945">
    <property type="protein sequence ID" value="GFN81497.1"/>
    <property type="molecule type" value="Genomic_DNA"/>
</dbReference>
<evidence type="ECO:0000256" key="7">
    <source>
        <dbReference type="ARBA" id="ARBA00022729"/>
    </source>
</evidence>
<keyword evidence="5" id="KW-0808">Transferase</keyword>
<comment type="catalytic activity">
    <reaction evidence="19">
        <text>L-tyrosyl-[protein] + ATP = O-phospho-L-tyrosyl-[protein] + ADP + H(+)</text>
        <dbReference type="Rhea" id="RHEA:10596"/>
        <dbReference type="Rhea" id="RHEA-COMP:10136"/>
        <dbReference type="Rhea" id="RHEA-COMP:20101"/>
        <dbReference type="ChEBI" id="CHEBI:15378"/>
        <dbReference type="ChEBI" id="CHEBI:30616"/>
        <dbReference type="ChEBI" id="CHEBI:46858"/>
        <dbReference type="ChEBI" id="CHEBI:61978"/>
        <dbReference type="ChEBI" id="CHEBI:456216"/>
        <dbReference type="EC" id="2.7.10.1"/>
    </reaction>
</comment>
<evidence type="ECO:0000256" key="4">
    <source>
        <dbReference type="ARBA" id="ARBA00022553"/>
    </source>
</evidence>
<dbReference type="InterPro" id="IPR016201">
    <property type="entry name" value="PSI"/>
</dbReference>
<dbReference type="SUPFAM" id="SSF81296">
    <property type="entry name" value="E set domains"/>
    <property type="match status" value="3"/>
</dbReference>
<dbReference type="Gene3D" id="3.30.1680.10">
    <property type="entry name" value="ligand-binding face of the semaphorins, domain 2"/>
    <property type="match status" value="1"/>
</dbReference>
<dbReference type="GO" id="GO:0016477">
    <property type="term" value="P:cell migration"/>
    <property type="evidence" value="ECO:0007669"/>
    <property type="project" value="TreeGrafter"/>
</dbReference>
<dbReference type="PANTHER" id="PTHR24416">
    <property type="entry name" value="TYROSINE-PROTEIN KINASE RECEPTOR"/>
    <property type="match status" value="1"/>
</dbReference>
<feature type="transmembrane region" description="Helical" evidence="23">
    <location>
        <begin position="912"/>
        <end position="933"/>
    </location>
</feature>
<feature type="signal peptide" evidence="24">
    <location>
        <begin position="1"/>
        <end position="17"/>
    </location>
</feature>
<feature type="domain" description="Sema" evidence="26">
    <location>
        <begin position="4"/>
        <end position="463"/>
    </location>
</feature>
<dbReference type="Gene3D" id="2.60.40.10">
    <property type="entry name" value="Immunoglobulins"/>
    <property type="match status" value="2"/>
</dbReference>
<evidence type="ECO:0000256" key="10">
    <source>
        <dbReference type="ARBA" id="ARBA00022777"/>
    </source>
</evidence>
<dbReference type="InterPro" id="IPR050122">
    <property type="entry name" value="RTK"/>
</dbReference>
<organism evidence="27 28">
    <name type="scientific">Plakobranchus ocellatus</name>
    <dbReference type="NCBI Taxonomy" id="259542"/>
    <lineage>
        <taxon>Eukaryota</taxon>
        <taxon>Metazoa</taxon>
        <taxon>Spiralia</taxon>
        <taxon>Lophotrochozoa</taxon>
        <taxon>Mollusca</taxon>
        <taxon>Gastropoda</taxon>
        <taxon>Heterobranchia</taxon>
        <taxon>Euthyneura</taxon>
        <taxon>Panpulmonata</taxon>
        <taxon>Sacoglossa</taxon>
        <taxon>Placobranchoidea</taxon>
        <taxon>Plakobranchidae</taxon>
        <taxon>Plakobranchus</taxon>
    </lineage>
</organism>
<keyword evidence="28" id="KW-1185">Reference proteome</keyword>
<dbReference type="PANTHER" id="PTHR24416:SF564">
    <property type="entry name" value="MACROPHAGE-STIMULATING PROTEIN RECEPTOR"/>
    <property type="match status" value="1"/>
</dbReference>
<evidence type="ECO:0000256" key="5">
    <source>
        <dbReference type="ARBA" id="ARBA00022679"/>
    </source>
</evidence>
<evidence type="ECO:0000256" key="21">
    <source>
        <dbReference type="PROSITE-ProRule" id="PRU10141"/>
    </source>
</evidence>
<keyword evidence="4" id="KW-0597">Phosphoprotein</keyword>
<dbReference type="InterPro" id="IPR002165">
    <property type="entry name" value="Plexin_repeat"/>
</dbReference>
<keyword evidence="8" id="KW-0677">Repeat</keyword>
<dbReference type="Pfam" id="PF01833">
    <property type="entry name" value="TIG"/>
    <property type="match status" value="2"/>
</dbReference>
<keyword evidence="12" id="KW-0832">Ubl conjugation</keyword>
<dbReference type="Proteomes" id="UP000735302">
    <property type="component" value="Unassembled WGS sequence"/>
</dbReference>
<feature type="binding site" evidence="21">
    <location>
        <position position="1046"/>
    </location>
    <ligand>
        <name>ATP</name>
        <dbReference type="ChEBI" id="CHEBI:30616"/>
    </ligand>
</feature>
<keyword evidence="9 21" id="KW-0547">Nucleotide-binding</keyword>
<evidence type="ECO:0000256" key="24">
    <source>
        <dbReference type="SAM" id="SignalP"/>
    </source>
</evidence>
<comment type="caution">
    <text evidence="20">Lacks conserved residue(s) required for the propagation of feature annotation.</text>
</comment>
<evidence type="ECO:0000256" key="11">
    <source>
        <dbReference type="ARBA" id="ARBA00022840"/>
    </source>
</evidence>
<keyword evidence="13 23" id="KW-1133">Transmembrane helix</keyword>
<dbReference type="GO" id="GO:0007399">
    <property type="term" value="P:nervous system development"/>
    <property type="evidence" value="ECO:0007669"/>
    <property type="project" value="TreeGrafter"/>
</dbReference>
<dbReference type="SUPFAM" id="SSF56112">
    <property type="entry name" value="Protein kinase-like (PK-like)"/>
    <property type="match status" value="1"/>
</dbReference>
<feature type="chain" id="PRO_5043696883" description="receptor protein-tyrosine kinase" evidence="24">
    <location>
        <begin position="18"/>
        <end position="1356"/>
    </location>
</feature>
<dbReference type="CDD" id="cd00603">
    <property type="entry name" value="IPT_PCSR"/>
    <property type="match status" value="1"/>
</dbReference>
<evidence type="ECO:0000256" key="16">
    <source>
        <dbReference type="ARBA" id="ARBA00023157"/>
    </source>
</evidence>
<feature type="domain" description="Protein kinase" evidence="25">
    <location>
        <begin position="1013"/>
        <end position="1277"/>
    </location>
</feature>
<dbReference type="PROSITE" id="PS00107">
    <property type="entry name" value="PROTEIN_KINASE_ATP"/>
    <property type="match status" value="1"/>
</dbReference>
<dbReference type="InterPro" id="IPR014756">
    <property type="entry name" value="Ig_E-set"/>
</dbReference>
<dbReference type="PROSITE" id="PS51004">
    <property type="entry name" value="SEMA"/>
    <property type="match status" value="1"/>
</dbReference>
<dbReference type="SMART" id="SM00219">
    <property type="entry name" value="TyrKc"/>
    <property type="match status" value="1"/>
</dbReference>
<keyword evidence="14 23" id="KW-0472">Membrane</keyword>
<protein>
    <recommendedName>
        <fullName evidence="3">receptor protein-tyrosine kinase</fullName>
        <ecNumber evidence="3">2.7.10.1</ecNumber>
    </recommendedName>
</protein>
<dbReference type="InterPro" id="IPR008266">
    <property type="entry name" value="Tyr_kinase_AS"/>
</dbReference>
<dbReference type="Gene3D" id="1.10.510.10">
    <property type="entry name" value="Transferase(Phosphotransferase) domain 1"/>
    <property type="match status" value="1"/>
</dbReference>
<sequence length="1356" mass="151807">MASLVIFIFTNFLLIQGEITLTNYSAGLKNSPFFSIVRNAGSKSLYVGGRNVLLQLDSDLNLIASVKKGPERYARSCEPESDCPDGALQPNDIKVLGISESKDKLLACGTANQGLCTLHSFTNISDFVQVGGTSTGYLVGSKESAIMVNSKTSDNAFTEFLYVFHQFDGRNDAFSPPVMSLRQLVHDEQSFTMKYLEEDTQTQPISALDISSPYKASYLMSFVGHFKHKNYLYVVSNQHKSIGKDSIVRPRIGRICYGPSRDPLFNSYVEIELNCEQKDLQLLYNKVTSVSFDGEKLYVAAVMLQPGTASKVNTSHRTALCSARISYIENILNGAIYACYLGGMEVQRLPWNNRTAKCTKNQTDTDKIYQGKFCTLYTNQGIQGLKPAHMDLITTVESQVTIIRADGNKVLTVGDEDGFIRKVKKKEYLKFHLSTSPVGPQMEVDEEGNEFILAGDQVFKVPRSCMFYKDCGSCVSNEDPLVCGWCRTTKQCTTETECTNWTRDICQPVIEKVSPEAGPLEGGTTLQITSTVFTRKLEEDKLQIKVGDAQCNISNQSTFGVTCITPPGEGNQPIKLWMRDFLLTDDRPYYISGETEFHLPFQYKNPQVTKFEPTRGPQAGGTIITIEGENLDIGSQINVTAAGIDCELYPRRTTNNITCITKEWDASLGRKKRVASRARGSGSIEITIDSVVRSSNEKFFFLPDPHVKSISPGRSIVSGGIPITVQGTNLDASVSPLMSATHGNNDLGFTTECEVKPGGEEMVCPSLNVAGKIEVKQYETVHVYFLFDNNKIPADHRKSAVTSFQYYPDPSFQPFAKKLFEHDLNEKAAVFWGRNLDYGVKMKDVHILIGGNPCKVIDIEDVKITCEPDVTGLEIGEKYSVEIKIGSLTFSDSDIGFVEYFRSSASSSLSGGLIALIIILVLLVLALILFVFVMKRKRCGFFKVKLDDSHTIHYTADQDMSLIRGPGNPNSPNDYTDGGAYGGYNGEAPHALIDEETLRLIENEHLLVDMECLTLADEIGKGNFGSVRRGFLTLPDRKGDILVAVKSLHNNNPRDIEMQSFLQEALRMKDFNHPNVLALIGVCLNLDAMPLVVLPFMKHGDLLTYIRDEHNQPTIKDLIMFGIDIAQGMDYLSSLKFVHRDLAARNCMLDEEFHVRVADFGLARDVYEKEYYSASNRKALLPVKWMAPECLEKGTYSAKSDVWSFGIVLWELMTRGLKPYPEVDNWDIARYLKAGRRMPHPNYCPDRLYEIMLECWQWLPTDRPTFSELVAKITTMIEQIEHKTGVIRRNIQSTYVNVSECNNYHYHDEVDLGDSGDSRFRPRANTSDRAQEEEEDAKEEDVFLVKQKEAQKESSV</sequence>
<dbReference type="Pfam" id="PF07714">
    <property type="entry name" value="PK_Tyr_Ser-Thr"/>
    <property type="match status" value="1"/>
</dbReference>
<evidence type="ECO:0000256" key="2">
    <source>
        <dbReference type="ARBA" id="ARBA00010297"/>
    </source>
</evidence>
<dbReference type="Gene3D" id="2.130.10.10">
    <property type="entry name" value="YVTN repeat-like/Quinoprotein amine dehydrogenase"/>
    <property type="match status" value="1"/>
</dbReference>
<keyword evidence="11 21" id="KW-0067">ATP-binding</keyword>
<keyword evidence="6 23" id="KW-0812">Transmembrane</keyword>
<evidence type="ECO:0000259" key="25">
    <source>
        <dbReference type="PROSITE" id="PS50011"/>
    </source>
</evidence>
<evidence type="ECO:0000256" key="9">
    <source>
        <dbReference type="ARBA" id="ARBA00022741"/>
    </source>
</evidence>
<dbReference type="SUPFAM" id="SSF101912">
    <property type="entry name" value="Sema domain"/>
    <property type="match status" value="1"/>
</dbReference>
<comment type="subcellular location">
    <subcellularLocation>
        <location evidence="1">Membrane</location>
        <topology evidence="1">Single-pass membrane protein</topology>
    </subcellularLocation>
</comment>
<dbReference type="GO" id="GO:0005524">
    <property type="term" value="F:ATP binding"/>
    <property type="evidence" value="ECO:0007669"/>
    <property type="project" value="UniProtKB-UniRule"/>
</dbReference>
<gene>
    <name evidence="27" type="ORF">PoB_000800300</name>
</gene>
<feature type="region of interest" description="Disordered" evidence="22">
    <location>
        <begin position="1312"/>
        <end position="1356"/>
    </location>
</feature>
<evidence type="ECO:0000256" key="14">
    <source>
        <dbReference type="ARBA" id="ARBA00023136"/>
    </source>
</evidence>
<dbReference type="InterPro" id="IPR000719">
    <property type="entry name" value="Prot_kinase_dom"/>
</dbReference>
<dbReference type="PROSITE" id="PS00109">
    <property type="entry name" value="PROTEIN_KINASE_TYR"/>
    <property type="match status" value="1"/>
</dbReference>
<feature type="compositionally biased region" description="Basic and acidic residues" evidence="22">
    <location>
        <begin position="1340"/>
        <end position="1356"/>
    </location>
</feature>
<dbReference type="InterPro" id="IPR036352">
    <property type="entry name" value="Semap_dom_sf"/>
</dbReference>